<evidence type="ECO:0000256" key="2">
    <source>
        <dbReference type="ARBA" id="ARBA00022801"/>
    </source>
</evidence>
<feature type="signal peptide" evidence="3">
    <location>
        <begin position="1"/>
        <end position="22"/>
    </location>
</feature>
<organism evidence="5 6">
    <name type="scientific">Deinococcus xinjiangensis</name>
    <dbReference type="NCBI Taxonomy" id="457454"/>
    <lineage>
        <taxon>Bacteria</taxon>
        <taxon>Thermotogati</taxon>
        <taxon>Deinococcota</taxon>
        <taxon>Deinococci</taxon>
        <taxon>Deinococcales</taxon>
        <taxon>Deinococcaceae</taxon>
        <taxon>Deinococcus</taxon>
    </lineage>
</organism>
<dbReference type="SUPFAM" id="SSF50156">
    <property type="entry name" value="PDZ domain-like"/>
    <property type="match status" value="1"/>
</dbReference>
<reference evidence="5 6" key="1">
    <citation type="submission" date="2024-02" db="EMBL/GenBank/DDBJ databases">
        <title>Deinococcus xinjiangensis NBRC 107630.</title>
        <authorList>
            <person name="Ichikawa N."/>
            <person name="Katano-Makiyama Y."/>
            <person name="Hidaka K."/>
        </authorList>
    </citation>
    <scope>NUCLEOTIDE SEQUENCE [LARGE SCALE GENOMIC DNA]</scope>
    <source>
        <strain evidence="5 6">NBRC 107630</strain>
    </source>
</reference>
<evidence type="ECO:0000256" key="3">
    <source>
        <dbReference type="SAM" id="SignalP"/>
    </source>
</evidence>
<accession>A0ABP9VFZ9</accession>
<evidence type="ECO:0000256" key="1">
    <source>
        <dbReference type="ARBA" id="ARBA00022670"/>
    </source>
</evidence>
<dbReference type="Pfam" id="PF13365">
    <property type="entry name" value="Trypsin_2"/>
    <property type="match status" value="1"/>
</dbReference>
<dbReference type="InterPro" id="IPR001940">
    <property type="entry name" value="Peptidase_S1C"/>
</dbReference>
<dbReference type="Proteomes" id="UP001458946">
    <property type="component" value="Unassembled WGS sequence"/>
</dbReference>
<dbReference type="RefSeq" id="WP_353543152.1">
    <property type="nucleotide sequence ID" value="NZ_BAABRN010000040.1"/>
</dbReference>
<dbReference type="SUPFAM" id="SSF50494">
    <property type="entry name" value="Trypsin-like serine proteases"/>
    <property type="match status" value="1"/>
</dbReference>
<dbReference type="InterPro" id="IPR009003">
    <property type="entry name" value="Peptidase_S1_PA"/>
</dbReference>
<dbReference type="Pfam" id="PF13180">
    <property type="entry name" value="PDZ_2"/>
    <property type="match status" value="1"/>
</dbReference>
<name>A0ABP9VFZ9_9DEIO</name>
<evidence type="ECO:0000259" key="4">
    <source>
        <dbReference type="SMART" id="SM00228"/>
    </source>
</evidence>
<dbReference type="InterPro" id="IPR051201">
    <property type="entry name" value="Chloro_Bact_Ser_Proteases"/>
</dbReference>
<gene>
    <name evidence="5" type="ORF">Dxin01_02929</name>
</gene>
<dbReference type="SMART" id="SM00228">
    <property type="entry name" value="PDZ"/>
    <property type="match status" value="1"/>
</dbReference>
<dbReference type="PRINTS" id="PR00834">
    <property type="entry name" value="PROTEASES2C"/>
</dbReference>
<dbReference type="InterPro" id="IPR001478">
    <property type="entry name" value="PDZ"/>
</dbReference>
<keyword evidence="2" id="KW-0378">Hydrolase</keyword>
<keyword evidence="6" id="KW-1185">Reference proteome</keyword>
<dbReference type="InterPro" id="IPR036034">
    <property type="entry name" value="PDZ_sf"/>
</dbReference>
<protein>
    <recommendedName>
        <fullName evidence="4">PDZ domain-containing protein</fullName>
    </recommendedName>
</protein>
<keyword evidence="3" id="KW-0732">Signal</keyword>
<evidence type="ECO:0000313" key="6">
    <source>
        <dbReference type="Proteomes" id="UP001458946"/>
    </source>
</evidence>
<dbReference type="PANTHER" id="PTHR43343">
    <property type="entry name" value="PEPTIDASE S12"/>
    <property type="match status" value="1"/>
</dbReference>
<dbReference type="Gene3D" id="2.30.42.10">
    <property type="match status" value="1"/>
</dbReference>
<evidence type="ECO:0000313" key="5">
    <source>
        <dbReference type="EMBL" id="GAA5503180.1"/>
    </source>
</evidence>
<dbReference type="Gene3D" id="2.40.10.120">
    <property type="match status" value="1"/>
</dbReference>
<keyword evidence="1" id="KW-0645">Protease</keyword>
<feature type="chain" id="PRO_5045785983" description="PDZ domain-containing protein" evidence="3">
    <location>
        <begin position="23"/>
        <end position="368"/>
    </location>
</feature>
<comment type="caution">
    <text evidence="5">The sequence shown here is derived from an EMBL/GenBank/DDBJ whole genome shotgun (WGS) entry which is preliminary data.</text>
</comment>
<dbReference type="EMBL" id="BAABRN010000040">
    <property type="protein sequence ID" value="GAA5503180.1"/>
    <property type="molecule type" value="Genomic_DNA"/>
</dbReference>
<feature type="domain" description="PDZ" evidence="4">
    <location>
        <begin position="255"/>
        <end position="353"/>
    </location>
</feature>
<dbReference type="PANTHER" id="PTHR43343:SF3">
    <property type="entry name" value="PROTEASE DO-LIKE 8, CHLOROPLASTIC"/>
    <property type="match status" value="1"/>
</dbReference>
<proteinExistence type="predicted"/>
<sequence length="368" mass="38496">MKGGRTLGVAGLLLAASGAAYLTGRVTAQKALVTNDEINTVQVMQAALPAVVRVDNRIRKDSPLLQPGDDPLEVGTGFFVKKDLIVTNYHVVQDYETLTVTLYNGRRVPAKLEGADPGIDIALLRVTGITAPKTLSFGSSARLIPGQKMIAIGTPLRFQNFVSTGVFSVLASAGDVPRNDGIGQEISQYIATTTSIQKGNSGGPVLDSRGAVVAVADANAAPNDLVPGVIGIAIPGDLVKQSIDDLEKVGVPQRGTLGVTLHDLDNLDPALRSLAGLTSSDGALVWDVPAGSAGARAGLRGSLRNTKDQLLTPLGDIIVAVDGRAVKNSFDVARLVAAKRPGQVVTLKVWRNKKAVDIKVTLLKRTVR</sequence>